<reference evidence="1" key="1">
    <citation type="submission" date="2023-06" db="EMBL/GenBank/DDBJ databases">
        <authorList>
            <consortium name="Lawrence Berkeley National Laboratory"/>
            <person name="Ahrendt S."/>
            <person name="Sahu N."/>
            <person name="Indic B."/>
            <person name="Wong-Bajracharya J."/>
            <person name="Merenyi Z."/>
            <person name="Ke H.-M."/>
            <person name="Monk M."/>
            <person name="Kocsube S."/>
            <person name="Drula E."/>
            <person name="Lipzen A."/>
            <person name="Balint B."/>
            <person name="Henrissat B."/>
            <person name="Andreopoulos B."/>
            <person name="Martin F.M."/>
            <person name="Harder C.B."/>
            <person name="Rigling D."/>
            <person name="Ford K.L."/>
            <person name="Foster G.D."/>
            <person name="Pangilinan J."/>
            <person name="Papanicolaou A."/>
            <person name="Barry K."/>
            <person name="LaButti K."/>
            <person name="Viragh M."/>
            <person name="Koriabine M."/>
            <person name="Yan M."/>
            <person name="Riley R."/>
            <person name="Champramary S."/>
            <person name="Plett K.L."/>
            <person name="Tsai I.J."/>
            <person name="Slot J."/>
            <person name="Sipos G."/>
            <person name="Plett J."/>
            <person name="Nagy L.G."/>
            <person name="Grigoriev I.V."/>
        </authorList>
    </citation>
    <scope>NUCLEOTIDE SEQUENCE</scope>
    <source>
        <strain evidence="1">ICMP 16352</strain>
    </source>
</reference>
<accession>A0AA39NX46</accession>
<gene>
    <name evidence="1" type="ORF">IW261DRAFT_1569898</name>
</gene>
<organism evidence="1 2">
    <name type="scientific">Armillaria novae-zelandiae</name>
    <dbReference type="NCBI Taxonomy" id="153914"/>
    <lineage>
        <taxon>Eukaryota</taxon>
        <taxon>Fungi</taxon>
        <taxon>Dikarya</taxon>
        <taxon>Basidiomycota</taxon>
        <taxon>Agaricomycotina</taxon>
        <taxon>Agaricomycetes</taxon>
        <taxon>Agaricomycetidae</taxon>
        <taxon>Agaricales</taxon>
        <taxon>Marasmiineae</taxon>
        <taxon>Physalacriaceae</taxon>
        <taxon>Armillaria</taxon>
    </lineage>
</organism>
<evidence type="ECO:0000313" key="2">
    <source>
        <dbReference type="Proteomes" id="UP001175227"/>
    </source>
</evidence>
<proteinExistence type="predicted"/>
<keyword evidence="2" id="KW-1185">Reference proteome</keyword>
<dbReference type="EMBL" id="JAUEPR010000033">
    <property type="protein sequence ID" value="KAK0473484.1"/>
    <property type="molecule type" value="Genomic_DNA"/>
</dbReference>
<evidence type="ECO:0000313" key="1">
    <source>
        <dbReference type="EMBL" id="KAK0473484.1"/>
    </source>
</evidence>
<protein>
    <submittedName>
        <fullName evidence="1">Uncharacterized protein</fullName>
    </submittedName>
</protein>
<sequence>MSRAFQNTLEEYLRVDVKEHGKQLLLAMTASPYLPANPHKKLKFQFRLLNDDCSDGCAYHEISLVLRSWLLPDH</sequence>
<name>A0AA39NX46_9AGAR</name>
<comment type="caution">
    <text evidence="1">The sequence shown here is derived from an EMBL/GenBank/DDBJ whole genome shotgun (WGS) entry which is preliminary data.</text>
</comment>
<dbReference type="AlphaFoldDB" id="A0AA39NX46"/>
<dbReference type="Proteomes" id="UP001175227">
    <property type="component" value="Unassembled WGS sequence"/>
</dbReference>